<evidence type="ECO:0000313" key="3">
    <source>
        <dbReference type="EMBL" id="OIJ95980.1"/>
    </source>
</evidence>
<feature type="compositionally biased region" description="Basic residues" evidence="1">
    <location>
        <begin position="73"/>
        <end position="83"/>
    </location>
</feature>
<gene>
    <name evidence="3" type="ORF">BIV24_07985</name>
</gene>
<accession>A0A1S2PR38</accession>
<reference evidence="3 4" key="1">
    <citation type="submission" date="2016-10" db="EMBL/GenBank/DDBJ databases">
        <title>Genome sequence of Streptomyces sp. MUSC 93.</title>
        <authorList>
            <person name="Lee L.-H."/>
            <person name="Ser H.-L."/>
            <person name="Law J.W.-F."/>
        </authorList>
    </citation>
    <scope>NUCLEOTIDE SEQUENCE [LARGE SCALE GENOMIC DNA]</scope>
    <source>
        <strain evidence="3 4">MUSC 93</strain>
    </source>
</reference>
<organism evidence="3 4">
    <name type="scientific">Streptomyces colonosanans</name>
    <dbReference type="NCBI Taxonomy" id="1428652"/>
    <lineage>
        <taxon>Bacteria</taxon>
        <taxon>Bacillati</taxon>
        <taxon>Actinomycetota</taxon>
        <taxon>Actinomycetes</taxon>
        <taxon>Kitasatosporales</taxon>
        <taxon>Streptomycetaceae</taxon>
        <taxon>Streptomyces</taxon>
    </lineage>
</organism>
<evidence type="ECO:0000259" key="2">
    <source>
        <dbReference type="Pfam" id="PF00455"/>
    </source>
</evidence>
<dbReference type="SUPFAM" id="SSF100950">
    <property type="entry name" value="NagB/RpiA/CoA transferase-like"/>
    <property type="match status" value="1"/>
</dbReference>
<sequence>MVAFDAAHGAAAHDEAEAAINRLLCERAERVVVAADSSKLGQRAFARICAVESVDTLVTDTTAGGGHGAAVRGGRRAGGHRLRGTGGRRLQTCAWSPPADVRAVTA</sequence>
<feature type="region of interest" description="Disordered" evidence="1">
    <location>
        <begin position="63"/>
        <end position="89"/>
    </location>
</feature>
<protein>
    <recommendedName>
        <fullName evidence="2">DeoR-like transcriptional repressor C-terminal sensor domain-containing protein</fullName>
    </recommendedName>
</protein>
<evidence type="ECO:0000313" key="4">
    <source>
        <dbReference type="Proteomes" id="UP000179935"/>
    </source>
</evidence>
<comment type="caution">
    <text evidence="3">The sequence shown here is derived from an EMBL/GenBank/DDBJ whole genome shotgun (WGS) entry which is preliminary data.</text>
</comment>
<feature type="domain" description="DeoR-like transcriptional repressor C-terminal sensor" evidence="2">
    <location>
        <begin position="3"/>
        <end position="61"/>
    </location>
</feature>
<proteinExistence type="predicted"/>
<dbReference type="Pfam" id="PF00455">
    <property type="entry name" value="DeoRC"/>
    <property type="match status" value="1"/>
</dbReference>
<dbReference type="AlphaFoldDB" id="A0A1S2PR38"/>
<dbReference type="InterPro" id="IPR014036">
    <property type="entry name" value="DeoR-like_C"/>
</dbReference>
<dbReference type="InterPro" id="IPR037171">
    <property type="entry name" value="NagB/RpiA_transferase-like"/>
</dbReference>
<name>A0A1S2PR38_9ACTN</name>
<evidence type="ECO:0000256" key="1">
    <source>
        <dbReference type="SAM" id="MobiDB-lite"/>
    </source>
</evidence>
<keyword evidence="4" id="KW-1185">Reference proteome</keyword>
<dbReference type="STRING" id="1428652.BIV24_07985"/>
<dbReference type="EMBL" id="MLYP01000021">
    <property type="protein sequence ID" value="OIJ95980.1"/>
    <property type="molecule type" value="Genomic_DNA"/>
</dbReference>
<dbReference type="Proteomes" id="UP000179935">
    <property type="component" value="Unassembled WGS sequence"/>
</dbReference>